<dbReference type="Proteomes" id="UP000525652">
    <property type="component" value="Unassembled WGS sequence"/>
</dbReference>
<keyword evidence="4 6" id="KW-0808">Transferase</keyword>
<reference evidence="6 7" key="1">
    <citation type="submission" date="2020-07" db="EMBL/GenBank/DDBJ databases">
        <authorList>
            <person name="Feng X."/>
        </authorList>
    </citation>
    <scope>NUCLEOTIDE SEQUENCE [LARGE SCALE GENOMIC DNA]</scope>
    <source>
        <strain evidence="6 7">JCM14086</strain>
    </source>
</reference>
<dbReference type="InterPro" id="IPR029063">
    <property type="entry name" value="SAM-dependent_MTases_sf"/>
</dbReference>
<comment type="caution">
    <text evidence="6">The sequence shown here is derived from an EMBL/GenBank/DDBJ whole genome shotgun (WGS) entry which is preliminary data.</text>
</comment>
<organism evidence="6 7">
    <name type="scientific">Puniceicoccus vermicola</name>
    <dbReference type="NCBI Taxonomy" id="388746"/>
    <lineage>
        <taxon>Bacteria</taxon>
        <taxon>Pseudomonadati</taxon>
        <taxon>Verrucomicrobiota</taxon>
        <taxon>Opitutia</taxon>
        <taxon>Puniceicoccales</taxon>
        <taxon>Puniceicoccaceae</taxon>
        <taxon>Puniceicoccus</taxon>
    </lineage>
</organism>
<proteinExistence type="inferred from homology"/>
<dbReference type="GO" id="GO:0008276">
    <property type="term" value="F:protein methyltransferase activity"/>
    <property type="evidence" value="ECO:0007669"/>
    <property type="project" value="InterPro"/>
</dbReference>
<dbReference type="SUPFAM" id="SSF53335">
    <property type="entry name" value="S-adenosyl-L-methionine-dependent methyltransferases"/>
    <property type="match status" value="1"/>
</dbReference>
<evidence type="ECO:0000256" key="3">
    <source>
        <dbReference type="ARBA" id="ARBA00022603"/>
    </source>
</evidence>
<evidence type="ECO:0000256" key="1">
    <source>
        <dbReference type="ARBA" id="ARBA00009741"/>
    </source>
</evidence>
<gene>
    <name evidence="6" type="ORF">H5P30_11350</name>
</gene>
<dbReference type="InterPro" id="IPR004498">
    <property type="entry name" value="Ribosomal_PrmA_MeTrfase"/>
</dbReference>
<dbReference type="CDD" id="cd02440">
    <property type="entry name" value="AdoMet_MTases"/>
    <property type="match status" value="1"/>
</dbReference>
<dbReference type="PIRSF" id="PIRSF000401">
    <property type="entry name" value="RPL11_MTase"/>
    <property type="match status" value="1"/>
</dbReference>
<dbReference type="PANTHER" id="PTHR43648:SF1">
    <property type="entry name" value="ELECTRON TRANSFER FLAVOPROTEIN BETA SUBUNIT LYSINE METHYLTRANSFERASE"/>
    <property type="match status" value="1"/>
</dbReference>
<name>A0A7X1E4U1_9BACT</name>
<dbReference type="RefSeq" id="WP_185693061.1">
    <property type="nucleotide sequence ID" value="NZ_JACHVA010000086.1"/>
</dbReference>
<comment type="similarity">
    <text evidence="1">Belongs to the methyltransferase superfamily. PrmA family.</text>
</comment>
<accession>A0A7X1E4U1</accession>
<dbReference type="GO" id="GO:0032259">
    <property type="term" value="P:methylation"/>
    <property type="evidence" value="ECO:0007669"/>
    <property type="project" value="UniProtKB-KW"/>
</dbReference>
<dbReference type="EMBL" id="JACHVA010000086">
    <property type="protein sequence ID" value="MBC2602373.1"/>
    <property type="molecule type" value="Genomic_DNA"/>
</dbReference>
<dbReference type="InterPro" id="IPR050078">
    <property type="entry name" value="Ribosomal_L11_MeTrfase_PrmA"/>
</dbReference>
<keyword evidence="7" id="KW-1185">Reference proteome</keyword>
<dbReference type="AlphaFoldDB" id="A0A7X1E4U1"/>
<dbReference type="GO" id="GO:0005840">
    <property type="term" value="C:ribosome"/>
    <property type="evidence" value="ECO:0007669"/>
    <property type="project" value="UniProtKB-KW"/>
</dbReference>
<keyword evidence="5" id="KW-0949">S-adenosyl-L-methionine</keyword>
<keyword evidence="3 6" id="KW-0489">Methyltransferase</keyword>
<sequence length="290" mass="32355">MIKLSASILPDLVQPLEDFFCEALSPWSIVHPRPEDEVTLHGYFEDEEIGRDAWAELRQEFSDLPEDPTCETVRDEDWMESYKHHLRPWSYGRLQWVPEWERETFESPDDSAVVYLDSGLAFGTGSHETTRLCAQALVEFEKEKGSGGSVIDAGCGSGILALSAVKLGFADVHAFDNDPEAVRVTRENAEANSEEKGLSIVEAGIEEGMTDRTCDLLLANIQSNILNIYAEELVNGVRESGWLALSGILAHEAEKVAEVFQAAANKIWGEKLNPTIRRDGEWSLVLFQRA</sequence>
<keyword evidence="6" id="KW-0689">Ribosomal protein</keyword>
<dbReference type="PANTHER" id="PTHR43648">
    <property type="entry name" value="ELECTRON TRANSFER FLAVOPROTEIN BETA SUBUNIT LYSINE METHYLTRANSFERASE"/>
    <property type="match status" value="1"/>
</dbReference>
<keyword evidence="6" id="KW-0687">Ribonucleoprotein</keyword>
<dbReference type="Gene3D" id="3.40.50.150">
    <property type="entry name" value="Vaccinia Virus protein VP39"/>
    <property type="match status" value="1"/>
</dbReference>
<evidence type="ECO:0000313" key="7">
    <source>
        <dbReference type="Proteomes" id="UP000525652"/>
    </source>
</evidence>
<evidence type="ECO:0000256" key="5">
    <source>
        <dbReference type="ARBA" id="ARBA00022691"/>
    </source>
</evidence>
<evidence type="ECO:0000256" key="4">
    <source>
        <dbReference type="ARBA" id="ARBA00022679"/>
    </source>
</evidence>
<dbReference type="Pfam" id="PF06325">
    <property type="entry name" value="PrmA"/>
    <property type="match status" value="1"/>
</dbReference>
<evidence type="ECO:0000256" key="2">
    <source>
        <dbReference type="ARBA" id="ARBA00022490"/>
    </source>
</evidence>
<protein>
    <submittedName>
        <fullName evidence="6">50S ribosomal protein L11 methyltransferase</fullName>
    </submittedName>
</protein>
<keyword evidence="2" id="KW-0963">Cytoplasm</keyword>
<evidence type="ECO:0000313" key="6">
    <source>
        <dbReference type="EMBL" id="MBC2602373.1"/>
    </source>
</evidence>